<proteinExistence type="predicted"/>
<gene>
    <name evidence="1" type="ORF">FYJ74_01000</name>
</gene>
<evidence type="ECO:0008006" key="3">
    <source>
        <dbReference type="Google" id="ProtNLM"/>
    </source>
</evidence>
<organism evidence="1 2">
    <name type="scientific">Pyramidobacter porci</name>
    <dbReference type="NCBI Taxonomy" id="2605789"/>
    <lineage>
        <taxon>Bacteria</taxon>
        <taxon>Thermotogati</taxon>
        <taxon>Synergistota</taxon>
        <taxon>Synergistia</taxon>
        <taxon>Synergistales</taxon>
        <taxon>Dethiosulfovibrionaceae</taxon>
        <taxon>Pyramidobacter</taxon>
    </lineage>
</organism>
<name>A0A6L5YAS2_9BACT</name>
<comment type="caution">
    <text evidence="1">The sequence shown here is derived from an EMBL/GenBank/DDBJ whole genome shotgun (WGS) entry which is preliminary data.</text>
</comment>
<dbReference type="Gene3D" id="3.40.50.10690">
    <property type="entry name" value="putative lor/sdh protein like domains"/>
    <property type="match status" value="1"/>
</dbReference>
<evidence type="ECO:0000313" key="1">
    <source>
        <dbReference type="EMBL" id="MST54632.1"/>
    </source>
</evidence>
<reference evidence="1 2" key="1">
    <citation type="submission" date="2019-08" db="EMBL/GenBank/DDBJ databases">
        <title>In-depth cultivation of the pig gut microbiome towards novel bacterial diversity and tailored functional studies.</title>
        <authorList>
            <person name="Wylensek D."/>
            <person name="Hitch T.C.A."/>
            <person name="Clavel T."/>
        </authorList>
    </citation>
    <scope>NUCLEOTIDE SEQUENCE [LARGE SCALE GENOMIC DNA]</scope>
    <source>
        <strain evidence="1 2">SM-530-WT-4B</strain>
    </source>
</reference>
<keyword evidence="2" id="KW-1185">Reference proteome</keyword>
<dbReference type="AlphaFoldDB" id="A0A6L5YAS2"/>
<evidence type="ECO:0000313" key="2">
    <source>
        <dbReference type="Proteomes" id="UP000473699"/>
    </source>
</evidence>
<accession>A0A6L5YAS2</accession>
<dbReference type="EMBL" id="VUNH01000001">
    <property type="protein sequence ID" value="MST54632.1"/>
    <property type="molecule type" value="Genomic_DNA"/>
</dbReference>
<sequence>MSRFMELDPTKAKTYQARERPSLVTAAIEGKAYRHGMSVGEFFLGLPNVLKAKDLLEVAAAIAQAKKDGRAVIAMFGGHVVKCGCVPLLLDLAKDGFVTHFASNGAAAIHDTELALCGHTSEDVAAQIEDGSFGMAADTADALNHAASRAHLRKEGFGEALGALLAEKQAPYDRLCLSVQAARLNIPYTVHVALGTDIVHQHPSAVGADIGDASLRDFRIFAASVSRLEGGVVLNLGSAVIMPEVFLKALSLARNLGFKIKNFTTANMDMIQHYRPRMNVVTRPVQNSGRGYAITGHHEIMIPLLGAAVREFEAGTLHLPRDEARCDED</sequence>
<dbReference type="Proteomes" id="UP000473699">
    <property type="component" value="Unassembled WGS sequence"/>
</dbReference>
<protein>
    <recommendedName>
        <fullName evidence="3">Deoxyhypusine synthase</fullName>
    </recommendedName>
</protein>
<dbReference type="RefSeq" id="WP_154527762.1">
    <property type="nucleotide sequence ID" value="NZ_VUNH01000001.1"/>
</dbReference>